<dbReference type="GO" id="GO:0009103">
    <property type="term" value="P:lipopolysaccharide biosynthetic process"/>
    <property type="evidence" value="ECO:0007669"/>
    <property type="project" value="TreeGrafter"/>
</dbReference>
<keyword evidence="1" id="KW-0808">Transferase</keyword>
<evidence type="ECO:0000259" key="3">
    <source>
        <dbReference type="Pfam" id="PF12000"/>
    </source>
</evidence>
<evidence type="ECO:0000259" key="2">
    <source>
        <dbReference type="Pfam" id="PF00534"/>
    </source>
</evidence>
<reference evidence="4 5" key="1">
    <citation type="submission" date="2019-12" db="EMBL/GenBank/DDBJ databases">
        <title>Novel species isolated from a subtropical stream in China.</title>
        <authorList>
            <person name="Lu H."/>
        </authorList>
    </citation>
    <scope>NUCLEOTIDE SEQUENCE [LARGE SCALE GENOMIC DNA]</scope>
    <source>
        <strain evidence="4 5">FT55W</strain>
    </source>
</reference>
<dbReference type="Pfam" id="PF00534">
    <property type="entry name" value="Glycos_transf_1"/>
    <property type="match status" value="1"/>
</dbReference>
<dbReference type="EMBL" id="WWCK01000008">
    <property type="protein sequence ID" value="MYM70111.1"/>
    <property type="molecule type" value="Genomic_DNA"/>
</dbReference>
<keyword evidence="5" id="KW-1185">Reference proteome</keyword>
<sequence length="419" mass="46996">MTFLATWRVFLTARTKYLFIHQNFPGQFKHIAPVLAAQGHEVVGLGMNQPTVPLPGVSYFRHDVGAMPHGPRPPAQLKDLYGKVLRAESAAARMEWLKAQGFEPDVIFVHPGWGEALFVRDVFPKAKLLIYAEYYYAGEGGDAFFDPEFSQPSSAALQRLRIRNTHLLHAMSVADGALSPTEFQRDRHPAWFRDRITVIHDGIDTQRFRPDPAAYVQLQTAGITLRPGDEVVVFVARQLEPYRGYHIFMRSLPALMKQRPNARVVIVGGDGVSYGAAPPAGKSWKQIFLDEVKGGIDMKRIHFVGKVPHTVLTQLMQVSAVYTYLTYPFVLSWSLMEAMSTGCLIVASKTAPVEEVIEHGKNGLLVDFFDPQAFAATVADALERRASLQHLRDAARQTIIDRYDMQQHCMPALLRFVEP</sequence>
<dbReference type="AlphaFoldDB" id="A0A7X4GVX1"/>
<dbReference type="Proteomes" id="UP000450012">
    <property type="component" value="Unassembled WGS sequence"/>
</dbReference>
<gene>
    <name evidence="4" type="ORF">GTP45_25390</name>
</gene>
<dbReference type="GO" id="GO:0016757">
    <property type="term" value="F:glycosyltransferase activity"/>
    <property type="evidence" value="ECO:0007669"/>
    <property type="project" value="InterPro"/>
</dbReference>
<organism evidence="4 5">
    <name type="scientific">Duganella rivi</name>
    <dbReference type="NCBI Taxonomy" id="2666083"/>
    <lineage>
        <taxon>Bacteria</taxon>
        <taxon>Pseudomonadati</taxon>
        <taxon>Pseudomonadota</taxon>
        <taxon>Betaproteobacteria</taxon>
        <taxon>Burkholderiales</taxon>
        <taxon>Oxalobacteraceae</taxon>
        <taxon>Telluria group</taxon>
        <taxon>Duganella</taxon>
    </lineage>
</organism>
<evidence type="ECO:0000313" key="4">
    <source>
        <dbReference type="EMBL" id="MYM70111.1"/>
    </source>
</evidence>
<name>A0A7X4GVX1_9BURK</name>
<proteinExistence type="predicted"/>
<feature type="domain" description="Glycosyl transferase family 1" evidence="2">
    <location>
        <begin position="226"/>
        <end position="397"/>
    </location>
</feature>
<accession>A0A7X4GVX1</accession>
<dbReference type="SUPFAM" id="SSF53756">
    <property type="entry name" value="UDP-Glycosyltransferase/glycogen phosphorylase"/>
    <property type="match status" value="1"/>
</dbReference>
<dbReference type="Gene3D" id="3.40.50.2000">
    <property type="entry name" value="Glycogen Phosphorylase B"/>
    <property type="match status" value="2"/>
</dbReference>
<dbReference type="PANTHER" id="PTHR46401">
    <property type="entry name" value="GLYCOSYLTRANSFERASE WBBK-RELATED"/>
    <property type="match status" value="1"/>
</dbReference>
<dbReference type="InterPro" id="IPR022623">
    <property type="entry name" value="Glyco_trans_4"/>
</dbReference>
<evidence type="ECO:0000256" key="1">
    <source>
        <dbReference type="ARBA" id="ARBA00022679"/>
    </source>
</evidence>
<dbReference type="PANTHER" id="PTHR46401:SF2">
    <property type="entry name" value="GLYCOSYLTRANSFERASE WBBK-RELATED"/>
    <property type="match status" value="1"/>
</dbReference>
<comment type="caution">
    <text evidence="4">The sequence shown here is derived from an EMBL/GenBank/DDBJ whole genome shotgun (WGS) entry which is preliminary data.</text>
</comment>
<dbReference type="InterPro" id="IPR001296">
    <property type="entry name" value="Glyco_trans_1"/>
</dbReference>
<dbReference type="Pfam" id="PF12000">
    <property type="entry name" value="Glyco_trans_4_3"/>
    <property type="match status" value="1"/>
</dbReference>
<evidence type="ECO:0000313" key="5">
    <source>
        <dbReference type="Proteomes" id="UP000450012"/>
    </source>
</evidence>
<protein>
    <submittedName>
        <fullName evidence="4">Glycosyltransferase</fullName>
    </submittedName>
</protein>
<feature type="domain" description="Glycosyl transferase family 4" evidence="3">
    <location>
        <begin position="38"/>
        <end position="208"/>
    </location>
</feature>